<feature type="domain" description="4Fe-4S ferredoxin-type" evidence="4">
    <location>
        <begin position="35"/>
        <end position="65"/>
    </location>
</feature>
<dbReference type="GO" id="GO:0046872">
    <property type="term" value="F:metal ion binding"/>
    <property type="evidence" value="ECO:0007669"/>
    <property type="project" value="UniProtKB-KW"/>
</dbReference>
<dbReference type="InterPro" id="IPR017896">
    <property type="entry name" value="4Fe4S_Fe-S-bd"/>
</dbReference>
<dbReference type="PROSITE" id="PS00198">
    <property type="entry name" value="4FE4S_FER_1"/>
    <property type="match status" value="1"/>
</dbReference>
<evidence type="ECO:0000256" key="3">
    <source>
        <dbReference type="ARBA" id="ARBA00023014"/>
    </source>
</evidence>
<sequence>MPPLINRERCNGCGQAAESCCQRVCPGDLLIRKDGKAELRDGRSCWDCAACVKACPRQAIRLVLPAEIGGGRAWLGIEGKEWVLAYPDGKTERFPLPETKTPT</sequence>
<evidence type="ECO:0000313" key="6">
    <source>
        <dbReference type="Proteomes" id="UP000189933"/>
    </source>
</evidence>
<proteinExistence type="predicted"/>
<evidence type="ECO:0000256" key="1">
    <source>
        <dbReference type="ARBA" id="ARBA00022723"/>
    </source>
</evidence>
<dbReference type="AlphaFoldDB" id="A0A1T4RZJ4"/>
<reference evidence="6" key="1">
    <citation type="submission" date="2017-02" db="EMBL/GenBank/DDBJ databases">
        <authorList>
            <person name="Varghese N."/>
            <person name="Submissions S."/>
        </authorList>
    </citation>
    <scope>NUCLEOTIDE SEQUENCE [LARGE SCALE GENOMIC DNA]</scope>
    <source>
        <strain evidence="6">DSM 16521</strain>
    </source>
</reference>
<gene>
    <name evidence="5" type="ORF">SAMN02745885_02354</name>
</gene>
<dbReference type="RefSeq" id="WP_078666348.1">
    <property type="nucleotide sequence ID" value="NZ_FUXM01000039.1"/>
</dbReference>
<keyword evidence="6" id="KW-1185">Reference proteome</keyword>
<dbReference type="InterPro" id="IPR017900">
    <property type="entry name" value="4Fe4S_Fe_S_CS"/>
</dbReference>
<organism evidence="5 6">
    <name type="scientific">Carboxydocella sporoproducens DSM 16521</name>
    <dbReference type="NCBI Taxonomy" id="1121270"/>
    <lineage>
        <taxon>Bacteria</taxon>
        <taxon>Bacillati</taxon>
        <taxon>Bacillota</taxon>
        <taxon>Clostridia</taxon>
        <taxon>Eubacteriales</taxon>
        <taxon>Clostridiales Family XVI. Incertae Sedis</taxon>
        <taxon>Carboxydocella</taxon>
    </lineage>
</organism>
<feature type="domain" description="4Fe-4S ferredoxin-type" evidence="4">
    <location>
        <begin position="1"/>
        <end position="34"/>
    </location>
</feature>
<dbReference type="GO" id="GO:0051536">
    <property type="term" value="F:iron-sulfur cluster binding"/>
    <property type="evidence" value="ECO:0007669"/>
    <property type="project" value="UniProtKB-KW"/>
</dbReference>
<dbReference type="OrthoDB" id="9807879at2"/>
<name>A0A1T4RZJ4_9FIRM</name>
<dbReference type="Gene3D" id="3.30.70.20">
    <property type="match status" value="1"/>
</dbReference>
<evidence type="ECO:0000259" key="4">
    <source>
        <dbReference type="PROSITE" id="PS51379"/>
    </source>
</evidence>
<dbReference type="Proteomes" id="UP000189933">
    <property type="component" value="Unassembled WGS sequence"/>
</dbReference>
<dbReference type="Pfam" id="PF13187">
    <property type="entry name" value="Fer4_9"/>
    <property type="match status" value="1"/>
</dbReference>
<keyword evidence="3" id="KW-0411">Iron-sulfur</keyword>
<keyword evidence="1" id="KW-0479">Metal-binding</keyword>
<evidence type="ECO:0000256" key="2">
    <source>
        <dbReference type="ARBA" id="ARBA00023004"/>
    </source>
</evidence>
<evidence type="ECO:0000313" key="5">
    <source>
        <dbReference type="EMBL" id="SKA21365.1"/>
    </source>
</evidence>
<dbReference type="EMBL" id="FUXM01000039">
    <property type="protein sequence ID" value="SKA21365.1"/>
    <property type="molecule type" value="Genomic_DNA"/>
</dbReference>
<dbReference type="SUPFAM" id="SSF54862">
    <property type="entry name" value="4Fe-4S ferredoxins"/>
    <property type="match status" value="1"/>
</dbReference>
<accession>A0A1T4RZJ4</accession>
<protein>
    <submittedName>
        <fullName evidence="5">Adenylylsulfate reductase subunit B</fullName>
    </submittedName>
</protein>
<keyword evidence="2" id="KW-0408">Iron</keyword>
<dbReference type="PROSITE" id="PS51379">
    <property type="entry name" value="4FE4S_FER_2"/>
    <property type="match status" value="2"/>
</dbReference>